<proteinExistence type="predicted"/>
<protein>
    <submittedName>
        <fullName evidence="1">Uncharacterized protein</fullName>
    </submittedName>
</protein>
<dbReference type="EMBL" id="GU943142">
    <property type="protein sequence ID" value="ADD96489.1"/>
    <property type="molecule type" value="Genomic_DNA"/>
</dbReference>
<organism evidence="1">
    <name type="scientific">uncultured organism MedDCM-OCT-S11-C1587</name>
    <dbReference type="NCBI Taxonomy" id="743655"/>
    <lineage>
        <taxon>unclassified sequences</taxon>
        <taxon>environmental samples</taxon>
    </lineage>
</organism>
<evidence type="ECO:0000313" key="1">
    <source>
        <dbReference type="EMBL" id="ADD96489.1"/>
    </source>
</evidence>
<reference evidence="1" key="1">
    <citation type="journal article" date="2010" name="ISME J.">
        <title>Metagenome of the Mediterranean deep chlorophyll maximum studied by direct and fosmid library 454 pyrosequencing.</title>
        <authorList>
            <person name="Ghai R."/>
            <person name="Martin-Cuadrado A.B."/>
            <person name="Molto A.G."/>
            <person name="Heredia I.G."/>
            <person name="Cabrera R."/>
            <person name="Martin J."/>
            <person name="Verdu M."/>
            <person name="Deschamps P."/>
            <person name="Moreira D."/>
            <person name="Lopez-Garcia P."/>
            <person name="Mira A."/>
            <person name="Rodriguez-Valera F."/>
        </authorList>
    </citation>
    <scope>NUCLEOTIDE SEQUENCE</scope>
</reference>
<accession>D6PL88</accession>
<name>D6PL88_9ZZZZ</name>
<dbReference type="AlphaFoldDB" id="D6PL88"/>
<sequence length="155" mass="16217">MAVNPFVVLAVASSFGKAYATYQAGMAQKAYYDSQAAVSQLQYKSKEIEAKEAGVEVLKETNKALSTIIAKAAAGGMLPNEGSALLAQTMSIKEGAEDFQVSKLNEEIIQNLGLIEFQNLKMAGKYAKQAGIMGAIFGLGTDIATIGIKTGKGTG</sequence>